<reference evidence="2" key="1">
    <citation type="journal article" date="2021" name="Front. Microbiol.">
        <title>Comprehensive Comparative Genomics and Phenotyping of Methylobacterium Species.</title>
        <authorList>
            <person name="Alessa O."/>
            <person name="Ogura Y."/>
            <person name="Fujitani Y."/>
            <person name="Takami H."/>
            <person name="Hayashi T."/>
            <person name="Sahin N."/>
            <person name="Tani A."/>
        </authorList>
    </citation>
    <scope>NUCLEOTIDE SEQUENCE</scope>
    <source>
        <strain evidence="2">LMG 23639</strain>
    </source>
</reference>
<evidence type="ECO:0008006" key="4">
    <source>
        <dbReference type="Google" id="ProtNLM"/>
    </source>
</evidence>
<name>A0ABQ4T1J0_9HYPH</name>
<comment type="caution">
    <text evidence="2">The sequence shown here is derived from an EMBL/GenBank/DDBJ whole genome shotgun (WGS) entry which is preliminary data.</text>
</comment>
<proteinExistence type="predicted"/>
<reference evidence="2" key="2">
    <citation type="submission" date="2021-08" db="EMBL/GenBank/DDBJ databases">
        <authorList>
            <person name="Tani A."/>
            <person name="Ola A."/>
            <person name="Ogura Y."/>
            <person name="Katsura K."/>
            <person name="Hayashi T."/>
        </authorList>
    </citation>
    <scope>NUCLEOTIDE SEQUENCE</scope>
    <source>
        <strain evidence="2">LMG 23639</strain>
    </source>
</reference>
<sequence>MPAVPQPHPFRAAGSPPDDREEGTADAASVAASMGLNETMGLEEKLRAIRDPDLLAEIEAARGGFLFAPIVEHILYRQRERDRAVEAAGAAATARAGMARDRRRREAVREVIENQPTSPDTIQHIHSVLALCGLPYRDPGAAREFTREYGRTSLTVLAGRLKSPVTGEMEAQGLPYGPKARLVLLHLCTEAVRQRSPEIEVARSLSGFMREMGFAVTGGERGTIRQFKEQLNRLAACTMQIGLWDGADTASTLNVPPFRRLDLWKEGPDGSARARTVRFHQDFYDNLVQHALPVDMRAARAFSGSARKLDLLFWVGYRLRSLQRPLRLTWTNLHGQFGGDNANPRSFRQAFKADVTHLREVFPKLPVTLDDTGMTLDPAGPGALLVPPKPVGMKGIKKAGS</sequence>
<evidence type="ECO:0000313" key="3">
    <source>
        <dbReference type="Proteomes" id="UP001055102"/>
    </source>
</evidence>
<evidence type="ECO:0000313" key="2">
    <source>
        <dbReference type="EMBL" id="GJE08105.1"/>
    </source>
</evidence>
<evidence type="ECO:0000256" key="1">
    <source>
        <dbReference type="SAM" id="MobiDB-lite"/>
    </source>
</evidence>
<gene>
    <name evidence="2" type="ORF">AOPFMNJM_3439</name>
</gene>
<organism evidence="2 3">
    <name type="scientific">Methylobacterium jeotgali</name>
    <dbReference type="NCBI Taxonomy" id="381630"/>
    <lineage>
        <taxon>Bacteria</taxon>
        <taxon>Pseudomonadati</taxon>
        <taxon>Pseudomonadota</taxon>
        <taxon>Alphaproteobacteria</taxon>
        <taxon>Hyphomicrobiales</taxon>
        <taxon>Methylobacteriaceae</taxon>
        <taxon>Methylobacterium</taxon>
    </lineage>
</organism>
<accession>A0ABQ4T1J0</accession>
<protein>
    <recommendedName>
        <fullName evidence="4">Pirin</fullName>
    </recommendedName>
</protein>
<dbReference type="InterPro" id="IPR006881">
    <property type="entry name" value="RepA_C"/>
</dbReference>
<dbReference type="Pfam" id="PF04796">
    <property type="entry name" value="RepA_C"/>
    <property type="match status" value="1"/>
</dbReference>
<dbReference type="Proteomes" id="UP001055102">
    <property type="component" value="Unassembled WGS sequence"/>
</dbReference>
<dbReference type="EMBL" id="BPQR01000062">
    <property type="protein sequence ID" value="GJE08105.1"/>
    <property type="molecule type" value="Genomic_DNA"/>
</dbReference>
<feature type="region of interest" description="Disordered" evidence="1">
    <location>
        <begin position="1"/>
        <end position="26"/>
    </location>
</feature>
<keyword evidence="3" id="KW-1185">Reference proteome</keyword>